<dbReference type="PANTHER" id="PTHR47843">
    <property type="entry name" value="BTB DOMAIN-CONTAINING PROTEIN-RELATED"/>
    <property type="match status" value="1"/>
</dbReference>
<proteinExistence type="predicted"/>
<evidence type="ECO:0000313" key="3">
    <source>
        <dbReference type="EMBL" id="CZR51122.1"/>
    </source>
</evidence>
<name>A0A1L7WEB5_9HELO</name>
<dbReference type="InterPro" id="IPR011333">
    <property type="entry name" value="SKP1/BTB/POZ_sf"/>
</dbReference>
<dbReference type="AlphaFoldDB" id="A0A1L7WEB5"/>
<dbReference type="PROSITE" id="PS50097">
    <property type="entry name" value="BTB"/>
    <property type="match status" value="1"/>
</dbReference>
<evidence type="ECO:0000256" key="1">
    <source>
        <dbReference type="SAM" id="MobiDB-lite"/>
    </source>
</evidence>
<gene>
    <name evidence="3" type="ORF">PAC_00997</name>
</gene>
<dbReference type="Proteomes" id="UP000184330">
    <property type="component" value="Unassembled WGS sequence"/>
</dbReference>
<dbReference type="InterPro" id="IPR000210">
    <property type="entry name" value="BTB/POZ_dom"/>
</dbReference>
<sequence length="141" mass="15570">MRTAQTFMEQSVQESAPSIAMATPSNEEGPDTTAATSQMSKPESKPEKKKRPNFKENPTQFITLIADKDNAGVKFGVHKDFACHYSPVLEAAFNSDFTEGQTQSYNFPEYEADVIRALVEWIYTQKISGITSRPIPGGNSS</sequence>
<feature type="compositionally biased region" description="Polar residues" evidence="1">
    <location>
        <begin position="1"/>
        <end position="16"/>
    </location>
</feature>
<feature type="region of interest" description="Disordered" evidence="1">
    <location>
        <begin position="1"/>
        <end position="57"/>
    </location>
</feature>
<dbReference type="OrthoDB" id="194443at2759"/>
<evidence type="ECO:0000259" key="2">
    <source>
        <dbReference type="PROSITE" id="PS50097"/>
    </source>
</evidence>
<feature type="domain" description="BTB" evidence="2">
    <location>
        <begin position="60"/>
        <end position="128"/>
    </location>
</feature>
<evidence type="ECO:0000313" key="4">
    <source>
        <dbReference type="Proteomes" id="UP000184330"/>
    </source>
</evidence>
<dbReference type="Gene3D" id="3.30.710.10">
    <property type="entry name" value="Potassium Channel Kv1.1, Chain A"/>
    <property type="match status" value="1"/>
</dbReference>
<dbReference type="Pfam" id="PF00651">
    <property type="entry name" value="BTB"/>
    <property type="match status" value="1"/>
</dbReference>
<dbReference type="EMBL" id="FJOG01000001">
    <property type="protein sequence ID" value="CZR51122.1"/>
    <property type="molecule type" value="Genomic_DNA"/>
</dbReference>
<dbReference type="CDD" id="cd18186">
    <property type="entry name" value="BTB_POZ_ZBTB_KLHL-like"/>
    <property type="match status" value="1"/>
</dbReference>
<keyword evidence="4" id="KW-1185">Reference proteome</keyword>
<accession>A0A1L7WEB5</accession>
<reference evidence="3 4" key="1">
    <citation type="submission" date="2016-03" db="EMBL/GenBank/DDBJ databases">
        <authorList>
            <person name="Ploux O."/>
        </authorList>
    </citation>
    <scope>NUCLEOTIDE SEQUENCE [LARGE SCALE GENOMIC DNA]</scope>
    <source>
        <strain evidence="3 4">UAMH 11012</strain>
    </source>
</reference>
<protein>
    <recommendedName>
        <fullName evidence="2">BTB domain-containing protein</fullName>
    </recommendedName>
</protein>
<organism evidence="3 4">
    <name type="scientific">Phialocephala subalpina</name>
    <dbReference type="NCBI Taxonomy" id="576137"/>
    <lineage>
        <taxon>Eukaryota</taxon>
        <taxon>Fungi</taxon>
        <taxon>Dikarya</taxon>
        <taxon>Ascomycota</taxon>
        <taxon>Pezizomycotina</taxon>
        <taxon>Leotiomycetes</taxon>
        <taxon>Helotiales</taxon>
        <taxon>Mollisiaceae</taxon>
        <taxon>Phialocephala</taxon>
        <taxon>Phialocephala fortinii species complex</taxon>
    </lineage>
</organism>
<dbReference type="SUPFAM" id="SSF54695">
    <property type="entry name" value="POZ domain"/>
    <property type="match status" value="1"/>
</dbReference>